<dbReference type="InterPro" id="IPR039470">
    <property type="entry name" value="Nuc_deoxyri_tr2"/>
</dbReference>
<dbReference type="GO" id="GO:0005509">
    <property type="term" value="F:calcium ion binding"/>
    <property type="evidence" value="ECO:0007669"/>
    <property type="project" value="InterPro"/>
</dbReference>
<dbReference type="AlphaFoldDB" id="A0A7R8X171"/>
<sequence length="608" mass="68250">MLTLLPLLYDVCSVRARDEIVAVLLFAAAPKRVRSAKSTIVAARAFLELYSAWFETVKTEDHVPSRLARDLFHQAELFPSVSQVYEMLHCAQECSGRESPNILTFGEFCCFATELKRCYDHELPKPTALSRIMPESNGRMKKPERQISKSSPKYEVFLGGSCNPTTWRQDTAIPVLKQLGITYYNPQLPHWKPEYIELEHQAKENASVLFFVIDNQTRGVASMVEVAYLAALGRKLVVVISPYAGPGQEIAGEPITKREFEDLSHGQAILHDLVERQGIPIFTNIRVALDSTATLIKENLNLQDLGPRNMVSPVKMGHVPVGDKIMKYREAFDALDTSGKGELTLDDMCMAFRILTNRNLTSEEIQEIVYGHKGIGSMEEKQNVDPHSPAIHDSILIGFDEFCTIVSEFKQKQTEHQKVWDQFLAKTASALGTLAMPLVKAFEWVMPKKAWKQANGRRRITRDVYLGGSCSDASLAWREEIAIPMLKKKGLTYFNPQTSRWQDRLIPIESAAIDSSRVLLFVISDKTRGLASMATAAHYIGLGCHVVLCIQLLQELCKIGDDQLSAQAIKDYNRGRMYLSDMATRDGIPVFESISEAVECVVRKCNGR</sequence>
<dbReference type="FunFam" id="3.40.50.450:FF:000017">
    <property type="entry name" value="Raw, isoform D"/>
    <property type="match status" value="1"/>
</dbReference>
<dbReference type="Proteomes" id="UP000677054">
    <property type="component" value="Unassembled WGS sequence"/>
</dbReference>
<keyword evidence="3" id="KW-1185">Reference proteome</keyword>
<dbReference type="PANTHER" id="PTHR36300:SF1">
    <property type="entry name" value="RAW, ISOFORM A"/>
    <property type="match status" value="1"/>
</dbReference>
<organism evidence="2">
    <name type="scientific">Darwinula stevensoni</name>
    <dbReference type="NCBI Taxonomy" id="69355"/>
    <lineage>
        <taxon>Eukaryota</taxon>
        <taxon>Metazoa</taxon>
        <taxon>Ecdysozoa</taxon>
        <taxon>Arthropoda</taxon>
        <taxon>Crustacea</taxon>
        <taxon>Oligostraca</taxon>
        <taxon>Ostracoda</taxon>
        <taxon>Podocopa</taxon>
        <taxon>Podocopida</taxon>
        <taxon>Darwinulocopina</taxon>
        <taxon>Darwinuloidea</taxon>
        <taxon>Darwinulidae</taxon>
        <taxon>Darwinula</taxon>
    </lineage>
</organism>
<evidence type="ECO:0000259" key="1">
    <source>
        <dbReference type="PROSITE" id="PS50222"/>
    </source>
</evidence>
<protein>
    <recommendedName>
        <fullName evidence="1">EF-hand domain-containing protein</fullName>
    </recommendedName>
</protein>
<dbReference type="PANTHER" id="PTHR36300">
    <property type="entry name" value="RAW, ISOFORM A"/>
    <property type="match status" value="1"/>
</dbReference>
<dbReference type="OrthoDB" id="6493944at2759"/>
<feature type="domain" description="EF-hand" evidence="1">
    <location>
        <begin position="323"/>
        <end position="358"/>
    </location>
</feature>
<dbReference type="GO" id="GO:0005886">
    <property type="term" value="C:plasma membrane"/>
    <property type="evidence" value="ECO:0007669"/>
    <property type="project" value="TreeGrafter"/>
</dbReference>
<dbReference type="InterPro" id="IPR002048">
    <property type="entry name" value="EF_hand_dom"/>
</dbReference>
<dbReference type="EMBL" id="CAJPEV010000214">
    <property type="protein sequence ID" value="CAG0882472.1"/>
    <property type="molecule type" value="Genomic_DNA"/>
</dbReference>
<name>A0A7R8X171_9CRUS</name>
<dbReference type="Pfam" id="PF15891">
    <property type="entry name" value="Nuc_deoxyri_tr2"/>
    <property type="match status" value="2"/>
</dbReference>
<evidence type="ECO:0000313" key="2">
    <source>
        <dbReference type="EMBL" id="CAD7242084.1"/>
    </source>
</evidence>
<proteinExistence type="predicted"/>
<dbReference type="Gene3D" id="3.40.50.450">
    <property type="match status" value="2"/>
</dbReference>
<dbReference type="EMBL" id="LR899731">
    <property type="protein sequence ID" value="CAD7242084.1"/>
    <property type="molecule type" value="Genomic_DNA"/>
</dbReference>
<dbReference type="PROSITE" id="PS50222">
    <property type="entry name" value="EF_HAND_2"/>
    <property type="match status" value="1"/>
</dbReference>
<reference evidence="2" key="1">
    <citation type="submission" date="2020-11" db="EMBL/GenBank/DDBJ databases">
        <authorList>
            <person name="Tran Van P."/>
        </authorList>
    </citation>
    <scope>NUCLEOTIDE SEQUENCE</scope>
</reference>
<evidence type="ECO:0000313" key="3">
    <source>
        <dbReference type="Proteomes" id="UP000677054"/>
    </source>
</evidence>
<gene>
    <name evidence="2" type="ORF">DSTB1V02_LOCUS2057</name>
</gene>
<dbReference type="SUPFAM" id="SSF47473">
    <property type="entry name" value="EF-hand"/>
    <property type="match status" value="1"/>
</dbReference>
<dbReference type="InterPro" id="IPR011992">
    <property type="entry name" value="EF-hand-dom_pair"/>
</dbReference>
<accession>A0A7R8X171</accession>
<dbReference type="Gene3D" id="1.10.238.10">
    <property type="entry name" value="EF-hand"/>
    <property type="match status" value="1"/>
</dbReference>